<keyword evidence="2 6" id="KW-0479">Metal-binding</keyword>
<keyword evidence="3" id="KW-0560">Oxidoreductase</keyword>
<evidence type="ECO:0000256" key="3">
    <source>
        <dbReference type="ARBA" id="ARBA00023002"/>
    </source>
</evidence>
<keyword evidence="5" id="KW-0503">Monooxygenase</keyword>
<evidence type="ECO:0000313" key="8">
    <source>
        <dbReference type="EMBL" id="OCK79782.1"/>
    </source>
</evidence>
<dbReference type="GO" id="GO:0020037">
    <property type="term" value="F:heme binding"/>
    <property type="evidence" value="ECO:0007669"/>
    <property type="project" value="InterPro"/>
</dbReference>
<dbReference type="InterPro" id="IPR002401">
    <property type="entry name" value="Cyt_P450_E_grp-I"/>
</dbReference>
<proteinExistence type="inferred from homology"/>
<keyword evidence="9" id="KW-1185">Reference proteome</keyword>
<dbReference type="PRINTS" id="PR00463">
    <property type="entry name" value="EP450I"/>
</dbReference>
<organism evidence="8 9">
    <name type="scientific">Lepidopterella palustris CBS 459.81</name>
    <dbReference type="NCBI Taxonomy" id="1314670"/>
    <lineage>
        <taxon>Eukaryota</taxon>
        <taxon>Fungi</taxon>
        <taxon>Dikarya</taxon>
        <taxon>Ascomycota</taxon>
        <taxon>Pezizomycotina</taxon>
        <taxon>Dothideomycetes</taxon>
        <taxon>Pleosporomycetidae</taxon>
        <taxon>Mytilinidiales</taxon>
        <taxon>Argynnaceae</taxon>
        <taxon>Lepidopterella</taxon>
    </lineage>
</organism>
<evidence type="ECO:0000256" key="5">
    <source>
        <dbReference type="ARBA" id="ARBA00023033"/>
    </source>
</evidence>
<dbReference type="AlphaFoldDB" id="A0A8E2E9G7"/>
<dbReference type="GO" id="GO:0016705">
    <property type="term" value="F:oxidoreductase activity, acting on paired donors, with incorporation or reduction of molecular oxygen"/>
    <property type="evidence" value="ECO:0007669"/>
    <property type="project" value="InterPro"/>
</dbReference>
<dbReference type="InterPro" id="IPR050364">
    <property type="entry name" value="Cytochrome_P450_fung"/>
</dbReference>
<evidence type="ECO:0000313" key="9">
    <source>
        <dbReference type="Proteomes" id="UP000250266"/>
    </source>
</evidence>
<dbReference type="InterPro" id="IPR001128">
    <property type="entry name" value="Cyt_P450"/>
</dbReference>
<keyword evidence="6" id="KW-0349">Heme</keyword>
<dbReference type="GO" id="GO:0005506">
    <property type="term" value="F:iron ion binding"/>
    <property type="evidence" value="ECO:0007669"/>
    <property type="project" value="InterPro"/>
</dbReference>
<keyword evidence="7" id="KW-0472">Membrane</keyword>
<evidence type="ECO:0000256" key="1">
    <source>
        <dbReference type="ARBA" id="ARBA00010617"/>
    </source>
</evidence>
<dbReference type="PANTHER" id="PTHR46300:SF2">
    <property type="entry name" value="CYTOCHROME P450 MONOOXYGENASE ALNH-RELATED"/>
    <property type="match status" value="1"/>
</dbReference>
<dbReference type="EMBL" id="KV744988">
    <property type="protein sequence ID" value="OCK79782.1"/>
    <property type="molecule type" value="Genomic_DNA"/>
</dbReference>
<feature type="binding site" description="axial binding residue" evidence="6">
    <location>
        <position position="452"/>
    </location>
    <ligand>
        <name>heme</name>
        <dbReference type="ChEBI" id="CHEBI:30413"/>
    </ligand>
    <ligandPart>
        <name>Fe</name>
        <dbReference type="ChEBI" id="CHEBI:18248"/>
    </ligandPart>
</feature>
<dbReference type="InterPro" id="IPR036396">
    <property type="entry name" value="Cyt_P450_sf"/>
</dbReference>
<evidence type="ECO:0000256" key="6">
    <source>
        <dbReference type="PIRSR" id="PIRSR602401-1"/>
    </source>
</evidence>
<accession>A0A8E2E9G7</accession>
<keyword evidence="7" id="KW-1133">Transmembrane helix</keyword>
<evidence type="ECO:0000256" key="7">
    <source>
        <dbReference type="SAM" id="Phobius"/>
    </source>
</evidence>
<comment type="cofactor">
    <cofactor evidence="6">
        <name>heme</name>
        <dbReference type="ChEBI" id="CHEBI:30413"/>
    </cofactor>
</comment>
<dbReference type="SUPFAM" id="SSF48264">
    <property type="entry name" value="Cytochrome P450"/>
    <property type="match status" value="1"/>
</dbReference>
<dbReference type="OrthoDB" id="1103324at2759"/>
<name>A0A8E2E9G7_9PEZI</name>
<keyword evidence="7" id="KW-0812">Transmembrane</keyword>
<feature type="transmembrane region" description="Helical" evidence="7">
    <location>
        <begin position="6"/>
        <end position="29"/>
    </location>
</feature>
<dbReference type="Gene3D" id="1.10.630.10">
    <property type="entry name" value="Cytochrome P450"/>
    <property type="match status" value="1"/>
</dbReference>
<evidence type="ECO:0000256" key="2">
    <source>
        <dbReference type="ARBA" id="ARBA00022723"/>
    </source>
</evidence>
<sequence>MKVPPIMAISPLAPTVIVLAFSALIYRLLQVAKRDPRMPKGPPTLPIIGNVHQIPSSGLYKQFREWAKQYGSIFSLKVGPSNVIVLCDRKAIHKLLVEKGNIYSDRPPSYVGRLLTKGDHLALEQMDATWRDKRKVVSHNFSPKQLDEKHWRVQEAEATVLMTNLLDHPENFFEDVKRYTASVVTSITYGFRAPTYNSFWGRGVYDVMAKWTEAMEPGANPPVDDFPLLKYVPASLAFWKRRAMDAGATMDGTWGKARRLVDERRATGERRNCIIDTLLDDYEKNGWPQGLTQHAFQNLMGEVVEGGADTTSAQLLTLILAFALYPRVQEMARKEIDAVCGTERSPLWTDFSKLPYMNCIIKEGMRWRPVAVTALPHRVRQDDEYEGMLIPKNSTIFIPTWAIHHSDSIYADSEEFNPDRYRNHVKLANDYAGSPDWENRDHYNYGAGRRICPGIHLAERNMWRIASKLLWAFEFSEPVDPVTGKVMHLDPEAYNPGILQAPLPFKVGIKVRSEKHRETIRREHREALAFMKQYD</sequence>
<dbReference type="Proteomes" id="UP000250266">
    <property type="component" value="Unassembled WGS sequence"/>
</dbReference>
<gene>
    <name evidence="8" type="ORF">K432DRAFT_354268</name>
</gene>
<reference evidence="8 9" key="1">
    <citation type="journal article" date="2016" name="Nat. Commun.">
        <title>Ectomycorrhizal ecology is imprinted in the genome of the dominant symbiotic fungus Cenococcum geophilum.</title>
        <authorList>
            <consortium name="DOE Joint Genome Institute"/>
            <person name="Peter M."/>
            <person name="Kohler A."/>
            <person name="Ohm R.A."/>
            <person name="Kuo A."/>
            <person name="Krutzmann J."/>
            <person name="Morin E."/>
            <person name="Arend M."/>
            <person name="Barry K.W."/>
            <person name="Binder M."/>
            <person name="Choi C."/>
            <person name="Clum A."/>
            <person name="Copeland A."/>
            <person name="Grisel N."/>
            <person name="Haridas S."/>
            <person name="Kipfer T."/>
            <person name="LaButti K."/>
            <person name="Lindquist E."/>
            <person name="Lipzen A."/>
            <person name="Maire R."/>
            <person name="Meier B."/>
            <person name="Mihaltcheva S."/>
            <person name="Molinier V."/>
            <person name="Murat C."/>
            <person name="Poggeler S."/>
            <person name="Quandt C.A."/>
            <person name="Sperisen C."/>
            <person name="Tritt A."/>
            <person name="Tisserant E."/>
            <person name="Crous P.W."/>
            <person name="Henrissat B."/>
            <person name="Nehls U."/>
            <person name="Egli S."/>
            <person name="Spatafora J.W."/>
            <person name="Grigoriev I.V."/>
            <person name="Martin F.M."/>
        </authorList>
    </citation>
    <scope>NUCLEOTIDE SEQUENCE [LARGE SCALE GENOMIC DNA]</scope>
    <source>
        <strain evidence="8 9">CBS 459.81</strain>
    </source>
</reference>
<dbReference type="Pfam" id="PF00067">
    <property type="entry name" value="p450"/>
    <property type="match status" value="1"/>
</dbReference>
<dbReference type="CDD" id="cd11065">
    <property type="entry name" value="CYP64-like"/>
    <property type="match status" value="1"/>
</dbReference>
<dbReference type="GO" id="GO:0004497">
    <property type="term" value="F:monooxygenase activity"/>
    <property type="evidence" value="ECO:0007669"/>
    <property type="project" value="UniProtKB-KW"/>
</dbReference>
<dbReference type="PANTHER" id="PTHR46300">
    <property type="entry name" value="P450, PUTATIVE (EUROFUNG)-RELATED-RELATED"/>
    <property type="match status" value="1"/>
</dbReference>
<protein>
    <submittedName>
        <fullName evidence="8">Putative cytochrome P450 oxidoreductase</fullName>
    </submittedName>
</protein>
<evidence type="ECO:0000256" key="4">
    <source>
        <dbReference type="ARBA" id="ARBA00023004"/>
    </source>
</evidence>
<keyword evidence="4 6" id="KW-0408">Iron</keyword>
<comment type="similarity">
    <text evidence="1">Belongs to the cytochrome P450 family.</text>
</comment>